<comment type="caution">
    <text evidence="1">The sequence shown here is derived from an EMBL/GenBank/DDBJ whole genome shotgun (WGS) entry which is preliminary data.</text>
</comment>
<dbReference type="AlphaFoldDB" id="A0A7L4ZRR2"/>
<gene>
    <name evidence="1" type="ORF">F0P96_18100</name>
</gene>
<reference evidence="1 2" key="1">
    <citation type="submission" date="2019-09" db="EMBL/GenBank/DDBJ databases">
        <title>Genome sequence of Hymenobacter sp. M3.</title>
        <authorList>
            <person name="Srinivasan S."/>
        </authorList>
    </citation>
    <scope>NUCLEOTIDE SEQUENCE [LARGE SCALE GENOMIC DNA]</scope>
    <source>
        <strain evidence="1 2">M3</strain>
    </source>
</reference>
<dbReference type="RefSeq" id="WP_151080379.1">
    <property type="nucleotide sequence ID" value="NZ_CP047647.1"/>
</dbReference>
<evidence type="ECO:0000313" key="1">
    <source>
        <dbReference type="EMBL" id="KAA9327149.1"/>
    </source>
</evidence>
<keyword evidence="2" id="KW-1185">Reference proteome</keyword>
<dbReference type="EMBL" id="VTWU01000007">
    <property type="protein sequence ID" value="KAA9327149.1"/>
    <property type="molecule type" value="Genomic_DNA"/>
</dbReference>
<dbReference type="Proteomes" id="UP000326380">
    <property type="component" value="Unassembled WGS sequence"/>
</dbReference>
<organism evidence="1 2">
    <name type="scientific">Hymenobacter busanensis</name>
    <dbReference type="NCBI Taxonomy" id="2607656"/>
    <lineage>
        <taxon>Bacteria</taxon>
        <taxon>Pseudomonadati</taxon>
        <taxon>Bacteroidota</taxon>
        <taxon>Cytophagia</taxon>
        <taxon>Cytophagales</taxon>
        <taxon>Hymenobacteraceae</taxon>
        <taxon>Hymenobacter</taxon>
    </lineage>
</organism>
<sequence>MVYSVIITPRRLSRGWLMLVFGLLICLKAPPLAALCIGWAVALSFSYEGIEVDLSDRRYRHFTWLLGLAIGSWQPLPPVQRVVLKAHSDIITSSTGSRTNYTSERYQHLTLLLSVPDSIIGEVIREFGTGQNAQAIAVGQQLADVLQVPFVVMPDV</sequence>
<proteinExistence type="predicted"/>
<protein>
    <submittedName>
        <fullName evidence="1">Uncharacterized protein</fullName>
    </submittedName>
</protein>
<accession>A0A7L4ZRR2</accession>
<name>A0A7L4ZRR2_9BACT</name>
<evidence type="ECO:0000313" key="2">
    <source>
        <dbReference type="Proteomes" id="UP000326380"/>
    </source>
</evidence>